<reference evidence="2 3" key="2">
    <citation type="submission" date="2018-11" db="EMBL/GenBank/DDBJ databases">
        <authorList>
            <consortium name="Pathogen Informatics"/>
        </authorList>
    </citation>
    <scope>NUCLEOTIDE SEQUENCE [LARGE SCALE GENOMIC DNA]</scope>
</reference>
<proteinExistence type="predicted"/>
<dbReference type="EMBL" id="UYSL01004154">
    <property type="protein sequence ID" value="VDL66654.1"/>
    <property type="molecule type" value="Genomic_DNA"/>
</dbReference>
<sequence length="102" mass="11779">MGCYWTWMREDWGAALRCFHSAVTTMISLGSPPTWKTHFPQNKLGRRSSPSSAKAPRRSTVASRHLLRWMLVRPTVLIGLTSLRLPLVPWMRERLSVRKAFT</sequence>
<evidence type="ECO:0000313" key="3">
    <source>
        <dbReference type="Proteomes" id="UP000271162"/>
    </source>
</evidence>
<feature type="region of interest" description="Disordered" evidence="1">
    <location>
        <begin position="34"/>
        <end position="61"/>
    </location>
</feature>
<reference evidence="4" key="1">
    <citation type="submission" date="2017-02" db="UniProtKB">
        <authorList>
            <consortium name="WormBaseParasite"/>
        </authorList>
    </citation>
    <scope>IDENTIFICATION</scope>
</reference>
<dbReference type="AlphaFoldDB" id="A0A0N4XKL4"/>
<dbReference type="WBParaSite" id="NBR_0000306601-mRNA-1">
    <property type="protein sequence ID" value="NBR_0000306601-mRNA-1"/>
    <property type="gene ID" value="NBR_0000306601"/>
</dbReference>
<evidence type="ECO:0000256" key="1">
    <source>
        <dbReference type="SAM" id="MobiDB-lite"/>
    </source>
</evidence>
<dbReference type="Proteomes" id="UP000271162">
    <property type="component" value="Unassembled WGS sequence"/>
</dbReference>
<name>A0A0N4XKL4_NIPBR</name>
<protein>
    <submittedName>
        <fullName evidence="2 4">Uncharacterized protein</fullName>
    </submittedName>
</protein>
<gene>
    <name evidence="2" type="ORF">NBR_LOCUS3065</name>
</gene>
<keyword evidence="3" id="KW-1185">Reference proteome</keyword>
<accession>A0A0N4XKL4</accession>
<evidence type="ECO:0000313" key="2">
    <source>
        <dbReference type="EMBL" id="VDL66654.1"/>
    </source>
</evidence>
<evidence type="ECO:0000313" key="4">
    <source>
        <dbReference type="WBParaSite" id="NBR_0000306601-mRNA-1"/>
    </source>
</evidence>
<organism evidence="4">
    <name type="scientific">Nippostrongylus brasiliensis</name>
    <name type="common">Rat hookworm</name>
    <dbReference type="NCBI Taxonomy" id="27835"/>
    <lineage>
        <taxon>Eukaryota</taxon>
        <taxon>Metazoa</taxon>
        <taxon>Ecdysozoa</taxon>
        <taxon>Nematoda</taxon>
        <taxon>Chromadorea</taxon>
        <taxon>Rhabditida</taxon>
        <taxon>Rhabditina</taxon>
        <taxon>Rhabditomorpha</taxon>
        <taxon>Strongyloidea</taxon>
        <taxon>Heligmosomidae</taxon>
        <taxon>Nippostrongylus</taxon>
    </lineage>
</organism>